<evidence type="ECO:0000256" key="4">
    <source>
        <dbReference type="ARBA" id="ARBA00022519"/>
    </source>
</evidence>
<dbReference type="CDD" id="cd06261">
    <property type="entry name" value="TM_PBP2"/>
    <property type="match status" value="2"/>
</dbReference>
<evidence type="ECO:0000256" key="8">
    <source>
        <dbReference type="RuleBase" id="RU363032"/>
    </source>
</evidence>
<gene>
    <name evidence="10" type="ORF">JZO67_000991</name>
</gene>
<reference evidence="10 11" key="2">
    <citation type="submission" date="2024-02" db="EMBL/GenBank/DDBJ databases">
        <title>The Genome Sequence of Enterococcus sp. DIV0159.</title>
        <authorList>
            <person name="Earl A."/>
            <person name="Manson A."/>
            <person name="Gilmore M."/>
            <person name="Sanders J."/>
            <person name="Shea T."/>
            <person name="Howe W."/>
            <person name="Livny J."/>
            <person name="Cuomo C."/>
            <person name="Neafsey D."/>
            <person name="Birren B."/>
        </authorList>
    </citation>
    <scope>NUCLEOTIDE SEQUENCE [LARGE SCALE GENOMIC DNA]</scope>
    <source>
        <strain evidence="10 11">665A</strain>
    </source>
</reference>
<sequence length="551" mass="60734">MSKPIKGFHSLLFFLIGLCVFILPLFTLFKMAFEAEGSLNLQNFNAVFHSVRTVGAIKNTLIIAVASTIISGLFGGIMAVIVAYTNIQMKRLIETMVILPYVIPGYVVTLSWTSLFSANGPINRLLLELSLSKINMYSIGGIIFVMGLSNAALVYLNLVDILRKIPREQEWASLISGYSVKATLRNINLRSVLSPIISGIVLAFLSSIDNFAIPVTLGSSAGIQVLSTYIYEKAIGFGPNSFNEAAVLSIILASLSFVTLFIQWLLLRRTKSLETAPLNHEPRILLSEGKRKALQFGLLLLLFCINIVPLIFMMLSSFHSGYVKSIFDISHMSLKNYRFILTAPSMYQGFITSFTITIAAIILCVLLGVWVMHYKQRVNAKATLPIELGASLTYSTPGIVLALSMIFYWNQVPNVYGTLKILLIAYVTRYALLLLRGSNTAFLAVDSELEEAALVSGSSHWEKWRRILLPMIKHQLFASSFLMFVGAFTELTLSSLLAAAGTKTVGLTIFNLQTSGDNSLAQAYSVIVTLFILVILSIRSSLEKKGRVTND</sequence>
<accession>A0ABV0EKA6</accession>
<feature type="transmembrane region" description="Helical" evidence="8">
    <location>
        <begin position="415"/>
        <end position="435"/>
    </location>
</feature>
<feature type="transmembrane region" description="Helical" evidence="8">
    <location>
        <begin position="12"/>
        <end position="33"/>
    </location>
</feature>
<evidence type="ECO:0000256" key="1">
    <source>
        <dbReference type="ARBA" id="ARBA00004429"/>
    </source>
</evidence>
<dbReference type="PROSITE" id="PS50928">
    <property type="entry name" value="ABC_TM1"/>
    <property type="match status" value="2"/>
</dbReference>
<dbReference type="Proteomes" id="UP000664357">
    <property type="component" value="Unassembled WGS sequence"/>
</dbReference>
<name>A0ABV0EKA6_9ENTE</name>
<evidence type="ECO:0000313" key="11">
    <source>
        <dbReference type="Proteomes" id="UP000664357"/>
    </source>
</evidence>
<dbReference type="SUPFAM" id="SSF161098">
    <property type="entry name" value="MetI-like"/>
    <property type="match status" value="2"/>
</dbReference>
<comment type="caution">
    <text evidence="10">The sequence shown here is derived from an EMBL/GenBank/DDBJ whole genome shotgun (WGS) entry which is preliminary data.</text>
</comment>
<dbReference type="InterPro" id="IPR035906">
    <property type="entry name" value="MetI-like_sf"/>
</dbReference>
<comment type="subcellular location">
    <subcellularLocation>
        <location evidence="1">Cell inner membrane</location>
        <topology evidence="1">Multi-pass membrane protein</topology>
    </subcellularLocation>
    <subcellularLocation>
        <location evidence="8">Cell membrane</location>
        <topology evidence="8">Multi-pass membrane protein</topology>
    </subcellularLocation>
</comment>
<feature type="transmembrane region" description="Helical" evidence="8">
    <location>
        <begin position="293"/>
        <end position="315"/>
    </location>
</feature>
<reference evidence="10 11" key="1">
    <citation type="submission" date="2021-03" db="EMBL/GenBank/DDBJ databases">
        <authorList>
            <person name="Gilmore M.S."/>
            <person name="Schwartzman J."/>
            <person name="Van Tyne D."/>
            <person name="Martin M."/>
            <person name="Earl A.M."/>
            <person name="Manson A.L."/>
            <person name="Straub T."/>
            <person name="Salamzade R."/>
            <person name="Saavedra J."/>
            <person name="Lebreton F."/>
            <person name="Prichula J."/>
            <person name="Schaufler K."/>
            <person name="Gaca A."/>
            <person name="Sgardioli B."/>
            <person name="Wagenaar J."/>
            <person name="Strong T."/>
        </authorList>
    </citation>
    <scope>NUCLEOTIDE SEQUENCE [LARGE SCALE GENOMIC DNA]</scope>
    <source>
        <strain evidence="10 11">665A</strain>
    </source>
</reference>
<keyword evidence="3" id="KW-1003">Cell membrane</keyword>
<evidence type="ECO:0000256" key="7">
    <source>
        <dbReference type="ARBA" id="ARBA00023136"/>
    </source>
</evidence>
<dbReference type="InterPro" id="IPR000515">
    <property type="entry name" value="MetI-like"/>
</dbReference>
<keyword evidence="2 8" id="KW-0813">Transport</keyword>
<evidence type="ECO:0000313" key="10">
    <source>
        <dbReference type="EMBL" id="MEO1769052.1"/>
    </source>
</evidence>
<dbReference type="PANTHER" id="PTHR43357">
    <property type="entry name" value="INNER MEMBRANE ABC TRANSPORTER PERMEASE PROTEIN YDCV"/>
    <property type="match status" value="1"/>
</dbReference>
<feature type="transmembrane region" description="Helical" evidence="8">
    <location>
        <begin position="350"/>
        <end position="372"/>
    </location>
</feature>
<keyword evidence="11" id="KW-1185">Reference proteome</keyword>
<feature type="transmembrane region" description="Helical" evidence="8">
    <location>
        <begin position="96"/>
        <end position="116"/>
    </location>
</feature>
<evidence type="ECO:0000259" key="9">
    <source>
        <dbReference type="PROSITE" id="PS50928"/>
    </source>
</evidence>
<evidence type="ECO:0000256" key="6">
    <source>
        <dbReference type="ARBA" id="ARBA00022989"/>
    </source>
</evidence>
<keyword evidence="4" id="KW-0997">Cell inner membrane</keyword>
<feature type="transmembrane region" description="Helical" evidence="8">
    <location>
        <begin position="520"/>
        <end position="538"/>
    </location>
</feature>
<proteinExistence type="inferred from homology"/>
<dbReference type="Pfam" id="PF00528">
    <property type="entry name" value="BPD_transp_1"/>
    <property type="match status" value="2"/>
</dbReference>
<feature type="domain" description="ABC transmembrane type-1" evidence="9">
    <location>
        <begin position="57"/>
        <end position="263"/>
    </location>
</feature>
<feature type="transmembrane region" description="Helical" evidence="8">
    <location>
        <begin position="61"/>
        <end position="84"/>
    </location>
</feature>
<feature type="transmembrane region" description="Helical" evidence="8">
    <location>
        <begin position="246"/>
        <end position="267"/>
    </location>
</feature>
<keyword evidence="6 8" id="KW-1133">Transmembrane helix</keyword>
<feature type="transmembrane region" description="Helical" evidence="8">
    <location>
        <begin position="384"/>
        <end position="409"/>
    </location>
</feature>
<evidence type="ECO:0000256" key="5">
    <source>
        <dbReference type="ARBA" id="ARBA00022692"/>
    </source>
</evidence>
<evidence type="ECO:0000256" key="3">
    <source>
        <dbReference type="ARBA" id="ARBA00022475"/>
    </source>
</evidence>
<keyword evidence="5 8" id="KW-0812">Transmembrane</keyword>
<dbReference type="Gene3D" id="1.10.3720.10">
    <property type="entry name" value="MetI-like"/>
    <property type="match status" value="2"/>
</dbReference>
<feature type="transmembrane region" description="Helical" evidence="8">
    <location>
        <begin position="187"/>
        <end position="208"/>
    </location>
</feature>
<dbReference type="RefSeq" id="WP_207703965.1">
    <property type="nucleotide sequence ID" value="NZ_JAFREL020000001.1"/>
</dbReference>
<evidence type="ECO:0000256" key="2">
    <source>
        <dbReference type="ARBA" id="ARBA00022448"/>
    </source>
</evidence>
<feature type="transmembrane region" description="Helical" evidence="8">
    <location>
        <begin position="136"/>
        <end position="158"/>
    </location>
</feature>
<dbReference type="EMBL" id="JAFREL020000001">
    <property type="protein sequence ID" value="MEO1769052.1"/>
    <property type="molecule type" value="Genomic_DNA"/>
</dbReference>
<organism evidence="10 11">
    <name type="scientific">Candidatus Enterococcus ferrettii</name>
    <dbReference type="NCBI Taxonomy" id="2815324"/>
    <lineage>
        <taxon>Bacteria</taxon>
        <taxon>Bacillati</taxon>
        <taxon>Bacillota</taxon>
        <taxon>Bacilli</taxon>
        <taxon>Lactobacillales</taxon>
        <taxon>Enterococcaceae</taxon>
        <taxon>Enterococcus</taxon>
    </lineage>
</organism>
<comment type="similarity">
    <text evidence="8">Belongs to the binding-protein-dependent transport system permease family.</text>
</comment>
<keyword evidence="7 8" id="KW-0472">Membrane</keyword>
<feature type="domain" description="ABC transmembrane type-1" evidence="9">
    <location>
        <begin position="350"/>
        <end position="539"/>
    </location>
</feature>
<feature type="transmembrane region" description="Helical" evidence="8">
    <location>
        <begin position="476"/>
        <end position="500"/>
    </location>
</feature>
<protein>
    <submittedName>
        <fullName evidence="10">Iron(III) transport system permease</fullName>
    </submittedName>
</protein>
<dbReference type="PANTHER" id="PTHR43357:SF4">
    <property type="entry name" value="INNER MEMBRANE ABC TRANSPORTER PERMEASE PROTEIN YDCV"/>
    <property type="match status" value="1"/>
</dbReference>